<dbReference type="CDD" id="cd00085">
    <property type="entry name" value="HNHc"/>
    <property type="match status" value="1"/>
</dbReference>
<evidence type="ECO:0000259" key="3">
    <source>
        <dbReference type="PROSITE" id="PS50878"/>
    </source>
</evidence>
<dbReference type="GO" id="GO:0008270">
    <property type="term" value="F:zinc ion binding"/>
    <property type="evidence" value="ECO:0007669"/>
    <property type="project" value="InterPro"/>
</dbReference>
<comment type="caution">
    <text evidence="4">The sequence shown here is derived from an EMBL/GenBank/DDBJ whole genome shotgun (WGS) entry which is preliminary data.</text>
</comment>
<proteinExistence type="inferred from homology"/>
<reference evidence="4 5" key="1">
    <citation type="submission" date="2018-02" db="EMBL/GenBank/DDBJ databases">
        <title>Genome sequencing of Solimonas sp. HR-BB.</title>
        <authorList>
            <person name="Lee Y."/>
            <person name="Jeon C.O."/>
        </authorList>
    </citation>
    <scope>NUCLEOTIDE SEQUENCE [LARGE SCALE GENOMIC DNA]</scope>
    <source>
        <strain evidence="4 5">HR-BB</strain>
    </source>
</reference>
<dbReference type="NCBIfam" id="TIGR04416">
    <property type="entry name" value="group_II_RT_mat"/>
    <property type="match status" value="1"/>
</dbReference>
<keyword evidence="4" id="KW-0548">Nucleotidyltransferase</keyword>
<dbReference type="InterPro" id="IPR002711">
    <property type="entry name" value="HNH"/>
</dbReference>
<dbReference type="Pfam" id="PF13655">
    <property type="entry name" value="RVT_N"/>
    <property type="match status" value="1"/>
</dbReference>
<dbReference type="Proteomes" id="UP000238220">
    <property type="component" value="Unassembled WGS sequence"/>
</dbReference>
<dbReference type="SUPFAM" id="SSF75712">
    <property type="entry name" value="Rad50 coiled-coil Zn hook"/>
    <property type="match status" value="1"/>
</dbReference>
<dbReference type="InterPro" id="IPR003615">
    <property type="entry name" value="HNH_nuc"/>
</dbReference>
<evidence type="ECO:0000256" key="2">
    <source>
        <dbReference type="SAM" id="MobiDB-lite"/>
    </source>
</evidence>
<dbReference type="Pfam" id="PF08388">
    <property type="entry name" value="GIIM"/>
    <property type="match status" value="1"/>
</dbReference>
<dbReference type="Pfam" id="PF00078">
    <property type="entry name" value="RVT_1"/>
    <property type="match status" value="1"/>
</dbReference>
<dbReference type="InterPro" id="IPR030931">
    <property type="entry name" value="Group_II_RT_mat"/>
</dbReference>
<dbReference type="RefSeq" id="WP_104230452.1">
    <property type="nucleotide sequence ID" value="NZ_PSNW01000005.1"/>
</dbReference>
<dbReference type="InterPro" id="IPR051083">
    <property type="entry name" value="GrpII_Intron_Splice-Mob/Def"/>
</dbReference>
<dbReference type="OrthoDB" id="9793236at2"/>
<dbReference type="AlphaFoldDB" id="A0A2S5TGG6"/>
<dbReference type="InterPro" id="IPR013597">
    <property type="entry name" value="Mat_intron_G2"/>
</dbReference>
<name>A0A2S5TGG6_9GAMM</name>
<dbReference type="EMBL" id="PSNW01000005">
    <property type="protein sequence ID" value="PPE73938.1"/>
    <property type="molecule type" value="Genomic_DNA"/>
</dbReference>
<comment type="similarity">
    <text evidence="1">Belongs to the bacterial reverse transcriptase family.</text>
</comment>
<dbReference type="SMART" id="SM00507">
    <property type="entry name" value="HNHc"/>
    <property type="match status" value="1"/>
</dbReference>
<dbReference type="GO" id="GO:0003964">
    <property type="term" value="F:RNA-directed DNA polymerase activity"/>
    <property type="evidence" value="ECO:0007669"/>
    <property type="project" value="UniProtKB-KW"/>
</dbReference>
<dbReference type="PROSITE" id="PS50878">
    <property type="entry name" value="RT_POL"/>
    <property type="match status" value="1"/>
</dbReference>
<dbReference type="Gene3D" id="1.10.30.50">
    <property type="match status" value="1"/>
</dbReference>
<keyword evidence="4" id="KW-0695">RNA-directed DNA polymerase</keyword>
<evidence type="ECO:0000313" key="4">
    <source>
        <dbReference type="EMBL" id="PPE73938.1"/>
    </source>
</evidence>
<dbReference type="InterPro" id="IPR025960">
    <property type="entry name" value="RVT_N"/>
</dbReference>
<keyword evidence="5" id="KW-1185">Reference proteome</keyword>
<dbReference type="SUPFAM" id="SSF56672">
    <property type="entry name" value="DNA/RNA polymerases"/>
    <property type="match status" value="1"/>
</dbReference>
<accession>A0A2S5TGG6</accession>
<dbReference type="Pfam" id="PF01844">
    <property type="entry name" value="HNH"/>
    <property type="match status" value="1"/>
</dbReference>
<dbReference type="CDD" id="cd01651">
    <property type="entry name" value="RT_G2_intron"/>
    <property type="match status" value="1"/>
</dbReference>
<keyword evidence="4" id="KW-0808">Transferase</keyword>
<feature type="domain" description="Reverse transcriptase" evidence="3">
    <location>
        <begin position="96"/>
        <end position="325"/>
    </location>
</feature>
<protein>
    <submittedName>
        <fullName evidence="4">Group II intron reverse transcriptase/maturase</fullName>
    </submittedName>
</protein>
<dbReference type="InterPro" id="IPR043502">
    <property type="entry name" value="DNA/RNA_pol_sf"/>
</dbReference>
<evidence type="ECO:0000313" key="5">
    <source>
        <dbReference type="Proteomes" id="UP000238220"/>
    </source>
</evidence>
<organism evidence="4 5">
    <name type="scientific">Solimonas fluminis</name>
    <dbReference type="NCBI Taxonomy" id="2086571"/>
    <lineage>
        <taxon>Bacteria</taxon>
        <taxon>Pseudomonadati</taxon>
        <taxon>Pseudomonadota</taxon>
        <taxon>Gammaproteobacteria</taxon>
        <taxon>Nevskiales</taxon>
        <taxon>Nevskiaceae</taxon>
        <taxon>Solimonas</taxon>
    </lineage>
</organism>
<gene>
    <name evidence="4" type="primary">ltrA</name>
    <name evidence="4" type="ORF">C3942_11115</name>
</gene>
<feature type="region of interest" description="Disordered" evidence="2">
    <location>
        <begin position="534"/>
        <end position="554"/>
    </location>
</feature>
<dbReference type="PANTHER" id="PTHR34047:SF8">
    <property type="entry name" value="PROTEIN YKFC"/>
    <property type="match status" value="1"/>
</dbReference>
<dbReference type="GO" id="GO:0004519">
    <property type="term" value="F:endonuclease activity"/>
    <property type="evidence" value="ECO:0007669"/>
    <property type="project" value="InterPro"/>
</dbReference>
<sequence length="554" mass="63617">MDAQAVLPRDVASDVWQDWTSLDWAGIHQTVRRLQTRIAKAIREGDWRGAKRLQKLLTRTTSAKALAVRRVTENQGRRTPGVDGETWSAPDSKWKAVQSLHTTGYKPKPLRRVHIPKANGEKRPLGIPTMKDRAMQALFLLALDPIAESTADENSYGFRPFRSTADAIVQCKNLLARGHSSKWVLEADIKGCFDNISHDWLLQHIPTDRKVLQRWLKAGVVEMGRLSPTEAGTPQGGIISPVLANMTLDGLESLLAERFKSRKHKVHMVRYADDFVVTGSSKELLEAQVKPVIEEFLAERGLWLSPTKTKITHISDGFDFLGWNVRWVRNGLQVKPSKKNRLAHYDKLRQQIHELRTAKQENVILSLNPIIRGWARYHIPVAVAATFKKMDHLLWGKLWAWAKRRHPSKGKRWIKKRYFRREGARDWVFAVDGMRLLRYSDFHFREHFKIKADANPYDPKWDAYFDECLTRLMMATLTGRKKLAWLWREQGGKCPVCGQPITKQTRWHVHHKVRRSDGGSDKLTNLQLLHPTCHRQIHSQPAGSPRRNGSPEAG</sequence>
<dbReference type="PANTHER" id="PTHR34047">
    <property type="entry name" value="NUCLEAR INTRON MATURASE 1, MITOCHONDRIAL-RELATED"/>
    <property type="match status" value="1"/>
</dbReference>
<dbReference type="InterPro" id="IPR000477">
    <property type="entry name" value="RT_dom"/>
</dbReference>
<evidence type="ECO:0000256" key="1">
    <source>
        <dbReference type="ARBA" id="ARBA00034120"/>
    </source>
</evidence>
<dbReference type="GO" id="GO:0003676">
    <property type="term" value="F:nucleic acid binding"/>
    <property type="evidence" value="ECO:0007669"/>
    <property type="project" value="InterPro"/>
</dbReference>